<dbReference type="Gene3D" id="3.20.20.70">
    <property type="entry name" value="Aldolase class I"/>
    <property type="match status" value="1"/>
</dbReference>
<dbReference type="Proteomes" id="UP000254507">
    <property type="component" value="Unassembled WGS sequence"/>
</dbReference>
<proteinExistence type="predicted"/>
<dbReference type="InterPro" id="IPR001585">
    <property type="entry name" value="TAL/FSA"/>
</dbReference>
<sequence>MELYLDKADVKIIAKFHRTLLLAGVTTNPGIIAKLKREIFDVLSDIQSIVGEDKRLFAQTMGCSEKQIIADALALREHLPNIIIKIPVIPEGLAAIKVLSTLGIPTLGTAVYGAVQGFLAALAGQNISHLTLIALMHKEVMGLKQSRNCKLYLSNIS</sequence>
<protein>
    <submittedName>
        <fullName evidence="2">Fructose-6-phosphate aldolase</fullName>
        <ecNumber evidence="2">4.1.2.-</ecNumber>
    </submittedName>
</protein>
<evidence type="ECO:0000313" key="3">
    <source>
        <dbReference type="Proteomes" id="UP000254507"/>
    </source>
</evidence>
<dbReference type="EC" id="4.1.2.-" evidence="2"/>
<dbReference type="InterPro" id="IPR013785">
    <property type="entry name" value="Aldolase_TIM"/>
</dbReference>
<keyword evidence="2" id="KW-0456">Lyase</keyword>
<dbReference type="SUPFAM" id="SSF51569">
    <property type="entry name" value="Aldolase"/>
    <property type="match status" value="1"/>
</dbReference>
<organism evidence="2 3">
    <name type="scientific">Actinobacillus seminis</name>
    <dbReference type="NCBI Taxonomy" id="722"/>
    <lineage>
        <taxon>Bacteria</taxon>
        <taxon>Pseudomonadati</taxon>
        <taxon>Pseudomonadota</taxon>
        <taxon>Gammaproteobacteria</taxon>
        <taxon>Pasteurellales</taxon>
        <taxon>Pasteurellaceae</taxon>
        <taxon>Actinobacillus</taxon>
    </lineage>
</organism>
<evidence type="ECO:0000313" key="2">
    <source>
        <dbReference type="EMBL" id="SUU38583.1"/>
    </source>
</evidence>
<dbReference type="EMBL" id="UFSB01000001">
    <property type="protein sequence ID" value="SUU38583.1"/>
    <property type="molecule type" value="Genomic_DNA"/>
</dbReference>
<gene>
    <name evidence="2" type="primary">fsaA_1</name>
    <name evidence="2" type="ORF">NCTC10851_02165</name>
</gene>
<dbReference type="AlphaFoldDB" id="A0A380VGQ6"/>
<dbReference type="GO" id="GO:0016829">
    <property type="term" value="F:lyase activity"/>
    <property type="evidence" value="ECO:0007669"/>
    <property type="project" value="UniProtKB-KW"/>
</dbReference>
<name>A0A380VGQ6_9PAST</name>
<reference evidence="2 3" key="1">
    <citation type="submission" date="2018-06" db="EMBL/GenBank/DDBJ databases">
        <authorList>
            <consortium name="Pathogen Informatics"/>
            <person name="Doyle S."/>
        </authorList>
    </citation>
    <scope>NUCLEOTIDE SEQUENCE [LARGE SCALE GENOMIC DNA]</scope>
    <source>
        <strain evidence="2 3">NCTC10851</strain>
    </source>
</reference>
<dbReference type="RefSeq" id="WP_421146727.1">
    <property type="nucleotide sequence ID" value="NZ_JBMHIA010000029.1"/>
</dbReference>
<dbReference type="PANTHER" id="PTHR10683:SF40">
    <property type="entry name" value="FRUCTOSE-6-PHOSPHATE ALDOLASE 1-RELATED"/>
    <property type="match status" value="1"/>
</dbReference>
<dbReference type="Pfam" id="PF00923">
    <property type="entry name" value="TAL_FSA"/>
    <property type="match status" value="1"/>
</dbReference>
<dbReference type="PANTHER" id="PTHR10683">
    <property type="entry name" value="TRANSALDOLASE"/>
    <property type="match status" value="1"/>
</dbReference>
<keyword evidence="1" id="KW-0704">Schiff base</keyword>
<dbReference type="GO" id="GO:0005975">
    <property type="term" value="P:carbohydrate metabolic process"/>
    <property type="evidence" value="ECO:0007669"/>
    <property type="project" value="InterPro"/>
</dbReference>
<evidence type="ECO:0000256" key="1">
    <source>
        <dbReference type="ARBA" id="ARBA00023270"/>
    </source>
</evidence>
<accession>A0A380VGQ6</accession>